<keyword evidence="5 8" id="KW-0812">Transmembrane</keyword>
<dbReference type="PANTHER" id="PTHR32196:SF21">
    <property type="entry name" value="ABC TRANSPORTER PERMEASE PROTEIN YPHD-RELATED"/>
    <property type="match status" value="1"/>
</dbReference>
<keyword evidence="6 8" id="KW-1133">Transmembrane helix</keyword>
<keyword evidence="3" id="KW-1003">Cell membrane</keyword>
<dbReference type="AlphaFoldDB" id="A0A1I4D6A3"/>
<dbReference type="EMBL" id="FOSL01000016">
    <property type="protein sequence ID" value="SFK88655.1"/>
    <property type="molecule type" value="Genomic_DNA"/>
</dbReference>
<dbReference type="Proteomes" id="UP000323300">
    <property type="component" value="Unassembled WGS sequence"/>
</dbReference>
<protein>
    <submittedName>
        <fullName evidence="9">Monosaccharide ABC transporter membrane protein, CUT2 family</fullName>
    </submittedName>
</protein>
<keyword evidence="4" id="KW-0997">Cell inner membrane</keyword>
<comment type="subcellular location">
    <subcellularLocation>
        <location evidence="1">Cell membrane</location>
        <topology evidence="1">Multi-pass membrane protein</topology>
    </subcellularLocation>
</comment>
<organism evidence="9 10">
    <name type="scientific">Neomesorhizobium albiziae</name>
    <dbReference type="NCBI Taxonomy" id="335020"/>
    <lineage>
        <taxon>Bacteria</taxon>
        <taxon>Pseudomonadati</taxon>
        <taxon>Pseudomonadota</taxon>
        <taxon>Alphaproteobacteria</taxon>
        <taxon>Hyphomicrobiales</taxon>
        <taxon>Phyllobacteriaceae</taxon>
        <taxon>Neomesorhizobium</taxon>
    </lineage>
</organism>
<feature type="transmembrane region" description="Helical" evidence="8">
    <location>
        <begin position="225"/>
        <end position="243"/>
    </location>
</feature>
<dbReference type="GO" id="GO:0022857">
    <property type="term" value="F:transmembrane transporter activity"/>
    <property type="evidence" value="ECO:0007669"/>
    <property type="project" value="InterPro"/>
</dbReference>
<evidence type="ECO:0000256" key="2">
    <source>
        <dbReference type="ARBA" id="ARBA00022448"/>
    </source>
</evidence>
<feature type="transmembrane region" description="Helical" evidence="8">
    <location>
        <begin position="27"/>
        <end position="47"/>
    </location>
</feature>
<keyword evidence="10" id="KW-1185">Reference proteome</keyword>
<evidence type="ECO:0000256" key="4">
    <source>
        <dbReference type="ARBA" id="ARBA00022519"/>
    </source>
</evidence>
<keyword evidence="7 8" id="KW-0472">Membrane</keyword>
<evidence type="ECO:0000313" key="10">
    <source>
        <dbReference type="Proteomes" id="UP000323300"/>
    </source>
</evidence>
<feature type="transmembrane region" description="Helical" evidence="8">
    <location>
        <begin position="172"/>
        <end position="194"/>
    </location>
</feature>
<feature type="transmembrane region" description="Helical" evidence="8">
    <location>
        <begin position="279"/>
        <end position="300"/>
    </location>
</feature>
<keyword evidence="2" id="KW-0813">Transport</keyword>
<evidence type="ECO:0000256" key="8">
    <source>
        <dbReference type="SAM" id="Phobius"/>
    </source>
</evidence>
<evidence type="ECO:0000256" key="3">
    <source>
        <dbReference type="ARBA" id="ARBA00022475"/>
    </source>
</evidence>
<name>A0A1I4D6A3_9HYPH</name>
<evidence type="ECO:0000313" key="9">
    <source>
        <dbReference type="EMBL" id="SFK88655.1"/>
    </source>
</evidence>
<dbReference type="Pfam" id="PF02653">
    <property type="entry name" value="BPD_transp_2"/>
    <property type="match status" value="1"/>
</dbReference>
<feature type="transmembrane region" description="Helical" evidence="8">
    <location>
        <begin position="106"/>
        <end position="127"/>
    </location>
</feature>
<sequence length="333" mass="34085">MKASGIGATLLSPLRKLHVGKALRASGLLWVLLAMCIAAALISDAFLNPFNLINVARQIALFGIVSVGMTFVILTAGIDLSVGSIVAVTAVVAALLLNADAPVALVIPAGLAVGLALGAVNGIGITIGRLPPFIMTLGMMVMGRGLAMTISDGHPIHFQKASADFAWLGQGYLLGLPVPVWIFAVVAATAYVVLRYTPFGRSIYAVGSNPEAARLSGINVQLTVFSVYAISGFLSALTALIFVSRLTVGEPVAGVGLELEAIAVTVIGGTSLFGGEGGIVGTVIGAAIFAVLANILNLAGVSPFTQQIVKGAIIVVAVLFETQRRRRSNSAQG</sequence>
<dbReference type="CDD" id="cd06579">
    <property type="entry name" value="TM_PBP1_transp_AraH_like"/>
    <property type="match status" value="1"/>
</dbReference>
<gene>
    <name evidence="9" type="ORF">SAMN04488498_1162</name>
</gene>
<feature type="transmembrane region" description="Helical" evidence="8">
    <location>
        <begin position="82"/>
        <end position="99"/>
    </location>
</feature>
<dbReference type="InterPro" id="IPR001851">
    <property type="entry name" value="ABC_transp_permease"/>
</dbReference>
<feature type="transmembrane region" description="Helical" evidence="8">
    <location>
        <begin position="59"/>
        <end position="76"/>
    </location>
</feature>
<evidence type="ECO:0000256" key="5">
    <source>
        <dbReference type="ARBA" id="ARBA00022692"/>
    </source>
</evidence>
<dbReference type="OrthoDB" id="7349359at2"/>
<accession>A0A1I4D6A3</accession>
<reference evidence="9 10" key="1">
    <citation type="submission" date="2016-10" db="EMBL/GenBank/DDBJ databases">
        <authorList>
            <person name="Varghese N."/>
            <person name="Submissions S."/>
        </authorList>
    </citation>
    <scope>NUCLEOTIDE SEQUENCE [LARGE SCALE GENOMIC DNA]</scope>
    <source>
        <strain evidence="9 10">DSM 21822</strain>
    </source>
</reference>
<proteinExistence type="predicted"/>
<evidence type="ECO:0000256" key="7">
    <source>
        <dbReference type="ARBA" id="ARBA00023136"/>
    </source>
</evidence>
<evidence type="ECO:0000256" key="6">
    <source>
        <dbReference type="ARBA" id="ARBA00022989"/>
    </source>
</evidence>
<evidence type="ECO:0000256" key="1">
    <source>
        <dbReference type="ARBA" id="ARBA00004651"/>
    </source>
</evidence>
<dbReference type="PANTHER" id="PTHR32196">
    <property type="entry name" value="ABC TRANSPORTER PERMEASE PROTEIN YPHD-RELATED-RELATED"/>
    <property type="match status" value="1"/>
</dbReference>
<dbReference type="GO" id="GO:0005886">
    <property type="term" value="C:plasma membrane"/>
    <property type="evidence" value="ECO:0007669"/>
    <property type="project" value="UniProtKB-SubCell"/>
</dbReference>